<reference evidence="9 10" key="1">
    <citation type="journal article" date="2013" name="Int. J. Syst. Evol. Microbiol.">
        <title>Ilumatobacter nonamiense sp. nov. and Ilumatobacter coccineum sp. nov., isolated from seashore sand.</title>
        <authorList>
            <person name="Matsumoto A."/>
            <person name="Kasai H."/>
            <person name="Matsuo Y."/>
            <person name="Shizuri Y."/>
            <person name="Ichikawa N."/>
            <person name="Fujita N."/>
            <person name="Omura S."/>
            <person name="Takahashi Y."/>
        </authorList>
    </citation>
    <scope>NUCLEOTIDE SEQUENCE [LARGE SCALE GENOMIC DNA]</scope>
    <source>
        <strain evidence="10">NBRC 103263 / KCTC 29153 / YM16-304</strain>
    </source>
</reference>
<evidence type="ECO:0000256" key="3">
    <source>
        <dbReference type="ARBA" id="ARBA00022475"/>
    </source>
</evidence>
<dbReference type="PANTHER" id="PTHR42718">
    <property type="entry name" value="MAJOR FACILITATOR SUPERFAMILY MULTIDRUG TRANSPORTER MFSC"/>
    <property type="match status" value="1"/>
</dbReference>
<dbReference type="GO" id="GO:0022857">
    <property type="term" value="F:transmembrane transporter activity"/>
    <property type="evidence" value="ECO:0007669"/>
    <property type="project" value="InterPro"/>
</dbReference>
<feature type="transmembrane region" description="Helical" evidence="7">
    <location>
        <begin position="89"/>
        <end position="108"/>
    </location>
</feature>
<name>A0A6C7DZ74_ILUCY</name>
<dbReference type="EMBL" id="AP012057">
    <property type="protein sequence ID" value="BAN01454.1"/>
    <property type="molecule type" value="Genomic_DNA"/>
</dbReference>
<feature type="transmembrane region" description="Helical" evidence="7">
    <location>
        <begin position="367"/>
        <end position="393"/>
    </location>
</feature>
<dbReference type="PROSITE" id="PS50850">
    <property type="entry name" value="MFS"/>
    <property type="match status" value="1"/>
</dbReference>
<dbReference type="InterPro" id="IPR011701">
    <property type="entry name" value="MFS"/>
</dbReference>
<feature type="transmembrane region" description="Helical" evidence="7">
    <location>
        <begin position="23"/>
        <end position="43"/>
    </location>
</feature>
<dbReference type="RefSeq" id="WP_015440701.1">
    <property type="nucleotide sequence ID" value="NC_020520.1"/>
</dbReference>
<keyword evidence="4 7" id="KW-0812">Transmembrane</keyword>
<keyword evidence="6 7" id="KW-0472">Membrane</keyword>
<dbReference type="AlphaFoldDB" id="A0A6C7DZ74"/>
<feature type="transmembrane region" description="Helical" evidence="7">
    <location>
        <begin position="307"/>
        <end position="330"/>
    </location>
</feature>
<feature type="transmembrane region" description="Helical" evidence="7">
    <location>
        <begin position="147"/>
        <end position="169"/>
    </location>
</feature>
<dbReference type="Gene3D" id="1.20.1720.10">
    <property type="entry name" value="Multidrug resistance protein D"/>
    <property type="match status" value="1"/>
</dbReference>
<dbReference type="SUPFAM" id="SSF103473">
    <property type="entry name" value="MFS general substrate transporter"/>
    <property type="match status" value="1"/>
</dbReference>
<dbReference type="KEGG" id="aym:YM304_11400"/>
<feature type="transmembrane region" description="Helical" evidence="7">
    <location>
        <begin position="483"/>
        <end position="503"/>
    </location>
</feature>
<feature type="transmembrane region" description="Helical" evidence="7">
    <location>
        <begin position="342"/>
        <end position="361"/>
    </location>
</feature>
<keyword evidence="10" id="KW-1185">Reference proteome</keyword>
<feature type="domain" description="Major facilitator superfamily (MFS) profile" evidence="8">
    <location>
        <begin position="23"/>
        <end position="509"/>
    </location>
</feature>
<evidence type="ECO:0000256" key="6">
    <source>
        <dbReference type="ARBA" id="ARBA00023136"/>
    </source>
</evidence>
<feature type="transmembrane region" description="Helical" evidence="7">
    <location>
        <begin position="239"/>
        <end position="257"/>
    </location>
</feature>
<dbReference type="Proteomes" id="UP000011863">
    <property type="component" value="Chromosome"/>
</dbReference>
<gene>
    <name evidence="9" type="ORF">YM304_11400</name>
</gene>
<evidence type="ECO:0000256" key="5">
    <source>
        <dbReference type="ARBA" id="ARBA00022989"/>
    </source>
</evidence>
<evidence type="ECO:0000259" key="8">
    <source>
        <dbReference type="PROSITE" id="PS50850"/>
    </source>
</evidence>
<dbReference type="Pfam" id="PF07690">
    <property type="entry name" value="MFS_1"/>
    <property type="match status" value="1"/>
</dbReference>
<dbReference type="GO" id="GO:0005886">
    <property type="term" value="C:plasma membrane"/>
    <property type="evidence" value="ECO:0007669"/>
    <property type="project" value="UniProtKB-SubCell"/>
</dbReference>
<dbReference type="CDD" id="cd17321">
    <property type="entry name" value="MFS_MMR_MDR_like"/>
    <property type="match status" value="1"/>
</dbReference>
<feature type="transmembrane region" description="Helical" evidence="7">
    <location>
        <begin position="208"/>
        <end position="227"/>
    </location>
</feature>
<sequence length="526" mass="53480">MQTHPHSPAEPATASDPATQRNILIAVCSALIAVIASVSGLNVAQQDLAIDLEASQSAVLWIINAYTVALAALLLPIGAVGDRWGRKPVLLAGLAVFGAASLGAAVAPTVAIMIVARIIAGIGAAMIMPVTLSVITSTFPPEDRARAIGIWAGFAGSGGILGLFVSAFMVDVVTWRWSFVLPIVLVAVSAAATVAFVPNSRERSEHRFDIGGSLLSAIAIGGIVLGIHEGPERGWADSITLAGIVVGVAALVAFVLWEQRQADPLLDMAAFRDRGLSSGSSTLLIVFAVMFGIFLVLFPYLQAVVGWTALQSAAGLLPMAGMMMPMSTLAPRIAARVGSRTTMIAGVSIFGAGLVTLALRASVEGGYFSILPGLILIGLGMGLTMTPATEAITATLPAEKQGVASALNDTSREVGGALGVALLGSILSSGYRSAIEPSLDGLSPELSELASEGIGSAYAVAAEAGADGPRIIDAAQHAFVDGWVSSMWVGVVMAAVALAILVVRGPGTTEAAEPAEADASLEGAFG</sequence>
<evidence type="ECO:0000256" key="7">
    <source>
        <dbReference type="SAM" id="Phobius"/>
    </source>
</evidence>
<evidence type="ECO:0000313" key="10">
    <source>
        <dbReference type="Proteomes" id="UP000011863"/>
    </source>
</evidence>
<proteinExistence type="predicted"/>
<evidence type="ECO:0000256" key="2">
    <source>
        <dbReference type="ARBA" id="ARBA00022448"/>
    </source>
</evidence>
<feature type="transmembrane region" description="Helical" evidence="7">
    <location>
        <begin position="114"/>
        <end position="135"/>
    </location>
</feature>
<dbReference type="PANTHER" id="PTHR42718:SF42">
    <property type="entry name" value="EXPORT PROTEIN"/>
    <property type="match status" value="1"/>
</dbReference>
<feature type="transmembrane region" description="Helical" evidence="7">
    <location>
        <begin position="278"/>
        <end position="301"/>
    </location>
</feature>
<organism evidence="9 10">
    <name type="scientific">Ilumatobacter coccineus (strain NBRC 103263 / KCTC 29153 / YM16-304)</name>
    <dbReference type="NCBI Taxonomy" id="1313172"/>
    <lineage>
        <taxon>Bacteria</taxon>
        <taxon>Bacillati</taxon>
        <taxon>Actinomycetota</taxon>
        <taxon>Acidimicrobiia</taxon>
        <taxon>Acidimicrobiales</taxon>
        <taxon>Ilumatobacteraceae</taxon>
        <taxon>Ilumatobacter</taxon>
    </lineage>
</organism>
<evidence type="ECO:0000256" key="1">
    <source>
        <dbReference type="ARBA" id="ARBA00004651"/>
    </source>
</evidence>
<keyword evidence="5 7" id="KW-1133">Transmembrane helix</keyword>
<accession>A0A6C7DZ74</accession>
<keyword evidence="2" id="KW-0813">Transport</keyword>
<feature type="transmembrane region" description="Helical" evidence="7">
    <location>
        <begin position="175"/>
        <end position="196"/>
    </location>
</feature>
<evidence type="ECO:0000313" key="9">
    <source>
        <dbReference type="EMBL" id="BAN01454.1"/>
    </source>
</evidence>
<dbReference type="InterPro" id="IPR036259">
    <property type="entry name" value="MFS_trans_sf"/>
</dbReference>
<dbReference type="Gene3D" id="1.20.1250.20">
    <property type="entry name" value="MFS general substrate transporter like domains"/>
    <property type="match status" value="1"/>
</dbReference>
<feature type="transmembrane region" description="Helical" evidence="7">
    <location>
        <begin position="58"/>
        <end position="77"/>
    </location>
</feature>
<keyword evidence="3" id="KW-1003">Cell membrane</keyword>
<dbReference type="NCBIfam" id="TIGR00711">
    <property type="entry name" value="efflux_EmrB"/>
    <property type="match status" value="1"/>
</dbReference>
<dbReference type="InterPro" id="IPR020846">
    <property type="entry name" value="MFS_dom"/>
</dbReference>
<dbReference type="InterPro" id="IPR004638">
    <property type="entry name" value="EmrB-like"/>
</dbReference>
<comment type="subcellular location">
    <subcellularLocation>
        <location evidence="1">Cell membrane</location>
        <topology evidence="1">Multi-pass membrane protein</topology>
    </subcellularLocation>
</comment>
<protein>
    <submittedName>
        <fullName evidence="9">Putative drug resistance transporter</fullName>
    </submittedName>
</protein>
<evidence type="ECO:0000256" key="4">
    <source>
        <dbReference type="ARBA" id="ARBA00022692"/>
    </source>
</evidence>